<dbReference type="EMBL" id="KV442131">
    <property type="protein sequence ID" value="OAQ23046.1"/>
    <property type="molecule type" value="Genomic_DNA"/>
</dbReference>
<reference evidence="2 3" key="1">
    <citation type="submission" date="2016-05" db="EMBL/GenBank/DDBJ databases">
        <title>Genome sequencing reveals origins of a unique bacterial endosymbiosis in the earliest lineages of terrestrial Fungi.</title>
        <authorList>
            <consortium name="DOE Joint Genome Institute"/>
            <person name="Uehling J."/>
            <person name="Gryganskyi A."/>
            <person name="Hameed K."/>
            <person name="Tschaplinski T."/>
            <person name="Misztal P."/>
            <person name="Wu S."/>
            <person name="Desiro A."/>
            <person name="Vande Pol N."/>
            <person name="Du Z.-Y."/>
            <person name="Zienkiewicz A."/>
            <person name="Zienkiewicz K."/>
            <person name="Morin E."/>
            <person name="Tisserant E."/>
            <person name="Splivallo R."/>
            <person name="Hainaut M."/>
            <person name="Henrissat B."/>
            <person name="Ohm R."/>
            <person name="Kuo A."/>
            <person name="Yan J."/>
            <person name="Lipzen A."/>
            <person name="Nolan M."/>
            <person name="Labutti K."/>
            <person name="Barry K."/>
            <person name="Goldstein A."/>
            <person name="Labbe J."/>
            <person name="Schadt C."/>
            <person name="Tuskan G."/>
            <person name="Grigoriev I."/>
            <person name="Martin F."/>
            <person name="Vilgalys R."/>
            <person name="Bonito G."/>
        </authorList>
    </citation>
    <scope>NUCLEOTIDE SEQUENCE [LARGE SCALE GENOMIC DNA]</scope>
    <source>
        <strain evidence="2 3">AG-77</strain>
    </source>
</reference>
<dbReference type="Pfam" id="PF09994">
    <property type="entry name" value="T6SS_Tle1-like_cat"/>
    <property type="match status" value="1"/>
</dbReference>
<evidence type="ECO:0000313" key="3">
    <source>
        <dbReference type="Proteomes" id="UP000078512"/>
    </source>
</evidence>
<dbReference type="OrthoDB" id="59699at2759"/>
<keyword evidence="3" id="KW-1185">Reference proteome</keyword>
<dbReference type="AlphaFoldDB" id="A0A197JEX7"/>
<feature type="domain" description="T6SS Phospholipase effector Tle1-like catalytic" evidence="1">
    <location>
        <begin position="5"/>
        <end position="263"/>
    </location>
</feature>
<dbReference type="PANTHER" id="PTHR33840">
    <property type="match status" value="1"/>
</dbReference>
<organism evidence="2 3">
    <name type="scientific">Linnemannia elongata AG-77</name>
    <dbReference type="NCBI Taxonomy" id="1314771"/>
    <lineage>
        <taxon>Eukaryota</taxon>
        <taxon>Fungi</taxon>
        <taxon>Fungi incertae sedis</taxon>
        <taxon>Mucoromycota</taxon>
        <taxon>Mortierellomycotina</taxon>
        <taxon>Mortierellomycetes</taxon>
        <taxon>Mortierellales</taxon>
        <taxon>Mortierellaceae</taxon>
        <taxon>Linnemannia</taxon>
    </lineage>
</organism>
<protein>
    <recommendedName>
        <fullName evidence="1">T6SS Phospholipase effector Tle1-like catalytic domain-containing protein</fullName>
    </recommendedName>
</protein>
<proteinExistence type="predicted"/>
<dbReference type="PANTHER" id="PTHR33840:SF1">
    <property type="entry name" value="TLE1 PHOSPHOLIPASE DOMAIN-CONTAINING PROTEIN"/>
    <property type="match status" value="1"/>
</dbReference>
<accession>A0A197JEX7</accession>
<evidence type="ECO:0000259" key="1">
    <source>
        <dbReference type="Pfam" id="PF09994"/>
    </source>
</evidence>
<dbReference type="InterPro" id="IPR018712">
    <property type="entry name" value="Tle1-like_cat"/>
</dbReference>
<dbReference type="Proteomes" id="UP000078512">
    <property type="component" value="Unassembled WGS sequence"/>
</dbReference>
<sequence length="425" mass="47628">MAKGKLIVLYDGTWCGQESNTKTNIYQLAEMIMNGDNPYNTKPTAPYIDLARHIKACYFPGPGIGDAFLQNLTNGATGNDINLNCVELYEFIANNYKKGDEIWMFGHSRGAYTVRCVAGMINNCGILINPTNQLCNDVYDKYRSRLPTFHPSHPNMIAFRAANSHKVQTPVKFMGLFDAVGSLGIPYFIPGIGLDFHQFHDVTISSVVEKVYHALSIHDRLWGFEPCHAMPSLNRIVSPAAASPASQFEIRERWFPGCHYDLGRQRFRFLQNGVNLPERLVNYFLNPLSQVIMPNDVCADLVQKWMLERIQQNDPQQRVIQNIGGNIQDLTANMASATPAACGSGDIYGNIVDYGPLGLPGGYLFRVVSKLVPRLGFVIDLLTRVRDREIDPGAELTRYTLPYAIRTKKAPEFDEVASSMLCHMH</sequence>
<evidence type="ECO:0000313" key="2">
    <source>
        <dbReference type="EMBL" id="OAQ23046.1"/>
    </source>
</evidence>
<dbReference type="STRING" id="1314771.A0A197JEX7"/>
<name>A0A197JEX7_9FUNG</name>
<gene>
    <name evidence="2" type="ORF">K457DRAFT_25421</name>
</gene>